<gene>
    <name evidence="1" type="ORF">AWB67_07672</name>
</gene>
<evidence type="ECO:0000313" key="2">
    <source>
        <dbReference type="Proteomes" id="UP000054925"/>
    </source>
</evidence>
<dbReference type="EMBL" id="FCOL02000613">
    <property type="protein sequence ID" value="SAL88860.1"/>
    <property type="molecule type" value="Genomic_DNA"/>
</dbReference>
<reference evidence="1" key="1">
    <citation type="submission" date="2016-01" db="EMBL/GenBank/DDBJ databases">
        <authorList>
            <person name="Peeters C."/>
        </authorList>
    </citation>
    <scope>NUCLEOTIDE SEQUENCE [LARGE SCALE GENOMIC DNA]</scope>
    <source>
        <strain evidence="1">LMG 22937</strain>
    </source>
</reference>
<protein>
    <submittedName>
        <fullName evidence="1">Uncharacterized protein</fullName>
    </submittedName>
</protein>
<keyword evidence="2" id="KW-1185">Reference proteome</keyword>
<evidence type="ECO:0000313" key="1">
    <source>
        <dbReference type="EMBL" id="SAL88860.1"/>
    </source>
</evidence>
<sequence length="80" mass="8732">MAQGREPLSRRELAQFILELDATITAWRQATYATYATYSPRSPDAPAALSIRPSGIELGVLTSLAQTYGRAIGRCCISRT</sequence>
<accession>A0A158L756</accession>
<proteinExistence type="predicted"/>
<name>A0A158L756_9BURK</name>
<dbReference type="Proteomes" id="UP000054925">
    <property type="component" value="Unassembled WGS sequence"/>
</dbReference>
<dbReference type="RefSeq" id="WP_087660949.1">
    <property type="nucleotide sequence ID" value="NZ_FCOL02000613.1"/>
</dbReference>
<comment type="caution">
    <text evidence="1">The sequence shown here is derived from an EMBL/GenBank/DDBJ whole genome shotgun (WGS) entry which is preliminary data.</text>
</comment>
<dbReference type="AlphaFoldDB" id="A0A158L756"/>
<organism evidence="1 2">
    <name type="scientific">Caballeronia terrestris</name>
    <dbReference type="NCBI Taxonomy" id="1226301"/>
    <lineage>
        <taxon>Bacteria</taxon>
        <taxon>Pseudomonadati</taxon>
        <taxon>Pseudomonadota</taxon>
        <taxon>Betaproteobacteria</taxon>
        <taxon>Burkholderiales</taxon>
        <taxon>Burkholderiaceae</taxon>
        <taxon>Caballeronia</taxon>
    </lineage>
</organism>
<dbReference type="OrthoDB" id="9963073at2"/>